<keyword evidence="2" id="KW-1133">Transmembrane helix</keyword>
<dbReference type="RefSeq" id="WP_160360325.1">
    <property type="nucleotide sequence ID" value="NZ_WSRQ01000035.1"/>
</dbReference>
<keyword evidence="2" id="KW-0812">Transmembrane</keyword>
<evidence type="ECO:0000313" key="4">
    <source>
        <dbReference type="Proteomes" id="UP000656077"/>
    </source>
</evidence>
<feature type="transmembrane region" description="Helical" evidence="2">
    <location>
        <begin position="12"/>
        <end position="31"/>
    </location>
</feature>
<feature type="compositionally biased region" description="Polar residues" evidence="1">
    <location>
        <begin position="235"/>
        <end position="284"/>
    </location>
</feature>
<evidence type="ECO:0000256" key="1">
    <source>
        <dbReference type="SAM" id="MobiDB-lite"/>
    </source>
</evidence>
<gene>
    <name evidence="3" type="ORF">GKZ28_18255</name>
</gene>
<evidence type="ECO:0000256" key="2">
    <source>
        <dbReference type="SAM" id="Phobius"/>
    </source>
</evidence>
<keyword evidence="2" id="KW-0472">Membrane</keyword>
<evidence type="ECO:0000313" key="3">
    <source>
        <dbReference type="EMBL" id="MVX65628.1"/>
    </source>
</evidence>
<dbReference type="AlphaFoldDB" id="A0A964RPW8"/>
<accession>A0A964RPW8</accession>
<organism evidence="3 4">
    <name type="scientific">Clostridium chromiireducens</name>
    <dbReference type="NCBI Taxonomy" id="225345"/>
    <lineage>
        <taxon>Bacteria</taxon>
        <taxon>Bacillati</taxon>
        <taxon>Bacillota</taxon>
        <taxon>Clostridia</taxon>
        <taxon>Eubacteriales</taxon>
        <taxon>Clostridiaceae</taxon>
        <taxon>Clostridium</taxon>
    </lineage>
</organism>
<feature type="transmembrane region" description="Helical" evidence="2">
    <location>
        <begin position="335"/>
        <end position="353"/>
    </location>
</feature>
<dbReference type="EMBL" id="WSRQ01000035">
    <property type="protein sequence ID" value="MVX65628.1"/>
    <property type="molecule type" value="Genomic_DNA"/>
</dbReference>
<sequence length="439" mass="48850">MKNNYKSIIIELFLLIVIMLAVSSAFIRYVILNETTYLNILHESGTYSQIKDSVYQKIDSLLSSKNINVDIKESIVTDEDIEREVDNTVYGILEYLKTGENNVKSPDTSIYKQRISDILDSVISSVIKPTSNELSFNDNFYAKNMVSANSKLQFNEMNYVNKASKGGQDVVKVEKLMSKEEAEARVREILKQKGLTEEQAIEKARKKGITEEQALKILAGYGITIDDYEPGGGSAASSTKEGNSTDSSNSQSVTENSNGGEQGNAASSNNENQNTTSKAENNTNFKSKLDSVKNKLVDEAGKSIDKEVEKMNFNKILESSKVQKLAKITSTLYKLFWLFILIPMIIMAVLIKINVKGLNSSLKYIGTAFLISGFILVVVSSSIYMLKIYENINISQVYIKDAISNIARHCLIVLAKYGAITLVIGLFAFIPTFKKRLIK</sequence>
<feature type="transmembrane region" description="Helical" evidence="2">
    <location>
        <begin position="406"/>
        <end position="430"/>
    </location>
</feature>
<proteinExistence type="predicted"/>
<comment type="caution">
    <text evidence="3">The sequence shown here is derived from an EMBL/GenBank/DDBJ whole genome shotgun (WGS) entry which is preliminary data.</text>
</comment>
<feature type="region of interest" description="Disordered" evidence="1">
    <location>
        <begin position="231"/>
        <end position="284"/>
    </location>
</feature>
<reference evidence="3" key="1">
    <citation type="submission" date="2019-12" db="EMBL/GenBank/DDBJ databases">
        <title>Microbes associate with the intestines of laboratory mice.</title>
        <authorList>
            <person name="Navarre W."/>
            <person name="Wong E."/>
        </authorList>
    </citation>
    <scope>NUCLEOTIDE SEQUENCE</scope>
    <source>
        <strain evidence="3">NM79_F5</strain>
    </source>
</reference>
<protein>
    <submittedName>
        <fullName evidence="3">Uncharacterized protein</fullName>
    </submittedName>
</protein>
<dbReference type="Proteomes" id="UP000656077">
    <property type="component" value="Unassembled WGS sequence"/>
</dbReference>
<feature type="transmembrane region" description="Helical" evidence="2">
    <location>
        <begin position="365"/>
        <end position="386"/>
    </location>
</feature>
<name>A0A964RPW8_9CLOT</name>